<dbReference type="InterPro" id="IPR029063">
    <property type="entry name" value="SAM-dependent_MTases_sf"/>
</dbReference>
<feature type="binding site" evidence="4">
    <location>
        <position position="290"/>
    </location>
    <ligand>
        <name>S-adenosyl-L-methionine</name>
        <dbReference type="ChEBI" id="CHEBI:59789"/>
    </ligand>
</feature>
<dbReference type="Gene3D" id="2.40.50.1070">
    <property type="match status" value="1"/>
</dbReference>
<dbReference type="NCBIfam" id="TIGR00479">
    <property type="entry name" value="rumA"/>
    <property type="match status" value="1"/>
</dbReference>
<proteinExistence type="inferred from homology"/>
<evidence type="ECO:0000313" key="7">
    <source>
        <dbReference type="EMBL" id="ACZ19195.1"/>
    </source>
</evidence>
<evidence type="ECO:0000256" key="4">
    <source>
        <dbReference type="PROSITE-ProRule" id="PRU01024"/>
    </source>
</evidence>
<dbReference type="Pfam" id="PF01938">
    <property type="entry name" value="TRAM"/>
    <property type="match status" value="1"/>
</dbReference>
<dbReference type="GO" id="GO:0070041">
    <property type="term" value="F:rRNA (uridine-C5-)-methyltransferase activity"/>
    <property type="evidence" value="ECO:0007669"/>
    <property type="project" value="TreeGrafter"/>
</dbReference>
<dbReference type="HOGENOM" id="CLU_014689_7_0_0"/>
<dbReference type="Gene3D" id="3.40.50.150">
    <property type="entry name" value="Vaccinia Virus protein VP39"/>
    <property type="match status" value="1"/>
</dbReference>
<dbReference type="PROSITE" id="PS50926">
    <property type="entry name" value="TRAM"/>
    <property type="match status" value="1"/>
</dbReference>
<dbReference type="EnsemblBacteria" id="ACZ19195">
    <property type="protein sequence ID" value="ACZ19195"/>
    <property type="gene ID" value="Taci_0963"/>
</dbReference>
<dbReference type="PROSITE" id="PS01231">
    <property type="entry name" value="TRMA_2"/>
    <property type="match status" value="1"/>
</dbReference>
<gene>
    <name evidence="7" type="ordered locus">Taci_0963</name>
</gene>
<dbReference type="Pfam" id="PF05958">
    <property type="entry name" value="tRNA_U5-meth_tr"/>
    <property type="match status" value="1"/>
</dbReference>
<evidence type="ECO:0000256" key="5">
    <source>
        <dbReference type="PROSITE-ProRule" id="PRU10015"/>
    </source>
</evidence>
<dbReference type="SUPFAM" id="SSF50249">
    <property type="entry name" value="Nucleic acid-binding proteins"/>
    <property type="match status" value="1"/>
</dbReference>
<name>D1BA92_THEAS</name>
<dbReference type="SUPFAM" id="SSF53335">
    <property type="entry name" value="S-adenosyl-L-methionine-dependent methyltransferases"/>
    <property type="match status" value="1"/>
</dbReference>
<dbReference type="Proteomes" id="UP000002030">
    <property type="component" value="Chromosome"/>
</dbReference>
<feature type="binding site" evidence="4">
    <location>
        <position position="385"/>
    </location>
    <ligand>
        <name>S-adenosyl-L-methionine</name>
        <dbReference type="ChEBI" id="CHEBI:59789"/>
    </ligand>
</feature>
<dbReference type="PROSITE" id="PS51687">
    <property type="entry name" value="SAM_MT_RNA_M5U"/>
    <property type="match status" value="1"/>
</dbReference>
<dbReference type="CDD" id="cd02440">
    <property type="entry name" value="AdoMet_MTases"/>
    <property type="match status" value="1"/>
</dbReference>
<dbReference type="InterPro" id="IPR002792">
    <property type="entry name" value="TRAM_dom"/>
</dbReference>
<dbReference type="PANTHER" id="PTHR11061">
    <property type="entry name" value="RNA M5U METHYLTRANSFERASE"/>
    <property type="match status" value="1"/>
</dbReference>
<dbReference type="PROSITE" id="PS01230">
    <property type="entry name" value="TRMA_1"/>
    <property type="match status" value="1"/>
</dbReference>
<reference evidence="7 8" key="1">
    <citation type="journal article" date="2009" name="Stand. Genomic Sci.">
        <title>Complete genome sequence of Thermanaerovibrio acidaminovorans type strain (Su883).</title>
        <authorList>
            <person name="Chovatia M."/>
            <person name="Sikorski J."/>
            <person name="Schroder M."/>
            <person name="Lapidus A."/>
            <person name="Nolan M."/>
            <person name="Tice H."/>
            <person name="Glavina Del Rio T."/>
            <person name="Copeland A."/>
            <person name="Cheng J.F."/>
            <person name="Lucas S."/>
            <person name="Chen F."/>
            <person name="Bruce D."/>
            <person name="Goodwin L."/>
            <person name="Pitluck S."/>
            <person name="Ivanova N."/>
            <person name="Mavromatis K."/>
            <person name="Ovchinnikova G."/>
            <person name="Pati A."/>
            <person name="Chen A."/>
            <person name="Palaniappan K."/>
            <person name="Land M."/>
            <person name="Hauser L."/>
            <person name="Chang Y.J."/>
            <person name="Jeffries C.D."/>
            <person name="Chain P."/>
            <person name="Saunders E."/>
            <person name="Detter J.C."/>
            <person name="Brettin T."/>
            <person name="Rohde M."/>
            <person name="Goker M."/>
            <person name="Spring S."/>
            <person name="Bristow J."/>
            <person name="Markowitz V."/>
            <person name="Hugenholtz P."/>
            <person name="Kyrpides N.C."/>
            <person name="Klenk H.P."/>
            <person name="Eisen J.A."/>
        </authorList>
    </citation>
    <scope>NUCLEOTIDE SEQUENCE [LARGE SCALE GENOMIC DNA]</scope>
    <source>
        <strain evidence="8">ATCC 49978 / DSM 6589 / Su883</strain>
    </source>
</reference>
<dbReference type="PANTHER" id="PTHR11061:SF30">
    <property type="entry name" value="TRNA (URACIL(54)-C(5))-METHYLTRANSFERASE"/>
    <property type="match status" value="1"/>
</dbReference>
<dbReference type="GO" id="GO:0070475">
    <property type="term" value="P:rRNA base methylation"/>
    <property type="evidence" value="ECO:0007669"/>
    <property type="project" value="TreeGrafter"/>
</dbReference>
<feature type="active site" description="Nucleophile" evidence="4">
    <location>
        <position position="412"/>
    </location>
</feature>
<dbReference type="RefSeq" id="WP_012869710.1">
    <property type="nucleotide sequence ID" value="NC_013522.1"/>
</dbReference>
<feature type="active site" evidence="5">
    <location>
        <position position="412"/>
    </location>
</feature>
<evidence type="ECO:0000259" key="6">
    <source>
        <dbReference type="PROSITE" id="PS50926"/>
    </source>
</evidence>
<dbReference type="AlphaFoldDB" id="D1BA92"/>
<keyword evidence="3 4" id="KW-0949">S-adenosyl-L-methionine</keyword>
<sequence length="457" mass="50591">MFKVGDVLDLDISSTGSSGEGVGRIGDFVTFVPGALSGERVRVSLETVKRTYARSRLLEVLSPSPDRRDPPCPLFGCCGGCQLQHADYPLQLSMKRRVVQDAMRRIGGFEDPPVEPCEMSPLQWGYRNKAIVPVRSQGRGWGMGFYRPFSHEVVPLRSCPVMSDEINRVMGLIRDFLEPRIRGGLLSPYREGDRPSGSLREVVVRHGMRTGELLVSLVMRQDPRGRLLSDLEGLFRLLEGLGVVGLSVFRNRRDANFVWDGDFAWGIGRDRMWEVLGGMRLSYDVTSFFQVNTHQAERMFQHVVDLLDETGARDVLELYSGVGSLTGMIAAGGRRVVAVEEWPSAVEGLRENLQVNGIHGVTPLLGAAEDVLGDLGGDFQAVVLDPPRGGCHPEVIRAMVDAAVPHVIYVSCNPATLARDLMLLSQGGYVLRRVRPFDMFPQTCHVECVTLMSRVKK</sequence>
<dbReference type="EMBL" id="CP001818">
    <property type="protein sequence ID" value="ACZ19195.1"/>
    <property type="molecule type" value="Genomic_DNA"/>
</dbReference>
<feature type="domain" description="TRAM" evidence="6">
    <location>
        <begin position="1"/>
        <end position="59"/>
    </location>
</feature>
<evidence type="ECO:0000313" key="8">
    <source>
        <dbReference type="Proteomes" id="UP000002030"/>
    </source>
</evidence>
<dbReference type="STRING" id="525903.Taci_0963"/>
<keyword evidence="8" id="KW-1185">Reference proteome</keyword>
<feature type="binding site" evidence="4">
    <location>
        <position position="340"/>
    </location>
    <ligand>
        <name>S-adenosyl-L-methionine</name>
        <dbReference type="ChEBI" id="CHEBI:59789"/>
    </ligand>
</feature>
<dbReference type="KEGG" id="tai:Taci_0963"/>
<dbReference type="eggNOG" id="COG2265">
    <property type="taxonomic scope" value="Bacteria"/>
</dbReference>
<dbReference type="OrthoDB" id="9804590at2"/>
<dbReference type="InterPro" id="IPR030391">
    <property type="entry name" value="MeTrfase_TrmA_CS"/>
</dbReference>
<dbReference type="EC" id="2.1.1.35" evidence="7"/>
<dbReference type="InterPro" id="IPR030390">
    <property type="entry name" value="MeTrfase_TrmA_AS"/>
</dbReference>
<dbReference type="InterPro" id="IPR010280">
    <property type="entry name" value="U5_MeTrfase_fam"/>
</dbReference>
<dbReference type="InterPro" id="IPR012340">
    <property type="entry name" value="NA-bd_OB-fold"/>
</dbReference>
<comment type="similarity">
    <text evidence="4">Belongs to the class I-like SAM-binding methyltransferase superfamily. RNA M5U methyltransferase family.</text>
</comment>
<protein>
    <submittedName>
        <fullName evidence="7">RNA methyltransferase, TrmA family</fullName>
        <ecNumber evidence="7">2.1.1.35</ecNumber>
    </submittedName>
</protein>
<organism evidence="7 8">
    <name type="scientific">Thermanaerovibrio acidaminovorans (strain ATCC 49978 / DSM 6589 / Su883)</name>
    <name type="common">Selenomonas acidaminovorans</name>
    <dbReference type="NCBI Taxonomy" id="525903"/>
    <lineage>
        <taxon>Bacteria</taxon>
        <taxon>Thermotogati</taxon>
        <taxon>Synergistota</taxon>
        <taxon>Synergistia</taxon>
        <taxon>Synergistales</taxon>
        <taxon>Synergistaceae</taxon>
        <taxon>Thermanaerovibrio</taxon>
    </lineage>
</organism>
<evidence type="ECO:0000256" key="2">
    <source>
        <dbReference type="ARBA" id="ARBA00022679"/>
    </source>
</evidence>
<feature type="binding site" evidence="4">
    <location>
        <position position="319"/>
    </location>
    <ligand>
        <name>S-adenosyl-L-methionine</name>
        <dbReference type="ChEBI" id="CHEBI:59789"/>
    </ligand>
</feature>
<evidence type="ECO:0000256" key="3">
    <source>
        <dbReference type="ARBA" id="ARBA00022691"/>
    </source>
</evidence>
<keyword evidence="1 4" id="KW-0489">Methyltransferase</keyword>
<dbReference type="GO" id="GO:0030697">
    <property type="term" value="F:tRNA (uracil(54)-C5)-methyltransferase activity, S-adenosyl methionine-dependent"/>
    <property type="evidence" value="ECO:0007669"/>
    <property type="project" value="UniProtKB-EC"/>
</dbReference>
<evidence type="ECO:0000256" key="1">
    <source>
        <dbReference type="ARBA" id="ARBA00022603"/>
    </source>
</evidence>
<accession>D1BA92</accession>
<dbReference type="Gene3D" id="2.40.50.140">
    <property type="entry name" value="Nucleic acid-binding proteins"/>
    <property type="match status" value="1"/>
</dbReference>
<keyword evidence="2 4" id="KW-0808">Transferase</keyword>